<feature type="compositionally biased region" description="Polar residues" evidence="8">
    <location>
        <begin position="647"/>
        <end position="656"/>
    </location>
</feature>
<sequence length="700" mass="76904">MKSKNRSQARHYRFHIDWILTIILVIALVLYGYGTWKTGSANDFYTSAITSMTQSFKNFWYASFDPAGYITVDKPPVALWFMAISAKIFGVSNFSVVLPSVLFGVGSVYLMYRLIKPKFGKNAGRIAAFVMTITPIVVADSRTNNMDATLVYFLLLSLWMLQKAVDKKNIFWLMGSFALIGFAFNIKMLQAFMIVPAMLLFYWIASKTNWKQKTMHTVLAIISLVVLTLAWPLSVDMTSANNRPYEGGSEHNSVMELAFGYNGTQRLLGQTTGTGGTFKGMGNQKSKNNQTNKNQPTPPNMSKKNQQKSRMKMPGGNKPAGMKNGGAPGGGGGSIFNIGTAGPLRLFQSALGPQISWLLPFAIIGMLASYIVYADPRRKWYQTTEKQKQIVLWTGWLVLVGGFFSVASFFHPYYTIMLAPAIAALSGIGLIGMLKALKIFNRKDIRFYFLPLAIAVTAMLQAWYVSNYYSWLTILILVIGIAASLGIIFIKSKKVMKNVIIAGLITISIAPSFWSMTPTIAKTSDAIPSAGLDLLTSHGNQGGIGSGSVNNKLLKYLQKNQGNAKYLFATADSGTAAPYIIKTKKAVMAMGGFNGTDPAMTLSKFKQLVKSGQVKYYLDGGKSGSTNSSIVNWIKKHGKKVSAKTYGDTSTSNNKQGHFGNKQKMGMPNQMMPRKSSNHQMNGGPQNSSETLYDLSNIYK</sequence>
<evidence type="ECO:0000256" key="6">
    <source>
        <dbReference type="ARBA" id="ARBA00022989"/>
    </source>
</evidence>
<evidence type="ECO:0000259" key="11">
    <source>
        <dbReference type="Pfam" id="PF24878"/>
    </source>
</evidence>
<feature type="domain" description="Putative mannosyltransferase YkcA/B-like C-terminal" evidence="11">
    <location>
        <begin position="553"/>
        <end position="637"/>
    </location>
</feature>
<keyword evidence="7 9" id="KW-0472">Membrane</keyword>
<comment type="caution">
    <text evidence="12">The sequence shown here is derived from an EMBL/GenBank/DDBJ whole genome shotgun (WGS) entry which is preliminary data.</text>
</comment>
<dbReference type="PANTHER" id="PTHR33908">
    <property type="entry name" value="MANNOSYLTRANSFERASE YKCB-RELATED"/>
    <property type="match status" value="1"/>
</dbReference>
<dbReference type="PANTHER" id="PTHR33908:SF3">
    <property type="entry name" value="UNDECAPRENYL PHOSPHATE-ALPHA-4-AMINO-4-DEOXY-L-ARABINOSE ARABINOSYL TRANSFERASE"/>
    <property type="match status" value="1"/>
</dbReference>
<reference evidence="12 13" key="1">
    <citation type="submission" date="2018-08" db="EMBL/GenBank/DDBJ databases">
        <title>Comparative genomics of wild bee and flower associated Lactobacillus reveals potential adaptation to the bee host.</title>
        <authorList>
            <person name="Vuong H.Q."/>
            <person name="Mcfrederick Q.S."/>
        </authorList>
    </citation>
    <scope>NUCLEOTIDE SEQUENCE [LARGE SCALE GENOMIC DNA]</scope>
    <source>
        <strain evidence="12 13">HV_13</strain>
    </source>
</reference>
<evidence type="ECO:0000256" key="7">
    <source>
        <dbReference type="ARBA" id="ARBA00023136"/>
    </source>
</evidence>
<feature type="transmembrane region" description="Helical" evidence="9">
    <location>
        <begin position="12"/>
        <end position="33"/>
    </location>
</feature>
<evidence type="ECO:0000256" key="1">
    <source>
        <dbReference type="ARBA" id="ARBA00004651"/>
    </source>
</evidence>
<protein>
    <submittedName>
        <fullName evidence="12">Glycosyltransferase family 39 protein</fullName>
    </submittedName>
</protein>
<dbReference type="Pfam" id="PF24878">
    <property type="entry name" value="YkcB_C"/>
    <property type="match status" value="1"/>
</dbReference>
<feature type="transmembrane region" description="Helical" evidence="9">
    <location>
        <begin position="355"/>
        <end position="374"/>
    </location>
</feature>
<dbReference type="Pfam" id="PF13231">
    <property type="entry name" value="PMT_2"/>
    <property type="match status" value="1"/>
</dbReference>
<evidence type="ECO:0000256" key="2">
    <source>
        <dbReference type="ARBA" id="ARBA00022475"/>
    </source>
</evidence>
<feature type="compositionally biased region" description="Polar residues" evidence="8">
    <location>
        <begin position="678"/>
        <end position="691"/>
    </location>
</feature>
<feature type="transmembrane region" description="Helical" evidence="9">
    <location>
        <begin position="390"/>
        <end position="410"/>
    </location>
</feature>
<evidence type="ECO:0000256" key="4">
    <source>
        <dbReference type="ARBA" id="ARBA00022679"/>
    </source>
</evidence>
<gene>
    <name evidence="12" type="ORF">DY114_04080</name>
</gene>
<dbReference type="InterPro" id="IPR050297">
    <property type="entry name" value="LipidA_mod_glycosyltrf_83"/>
</dbReference>
<feature type="domain" description="Glycosyltransferase RgtA/B/C/D-like" evidence="10">
    <location>
        <begin position="73"/>
        <end position="231"/>
    </location>
</feature>
<dbReference type="InterPro" id="IPR038731">
    <property type="entry name" value="RgtA/B/C-like"/>
</dbReference>
<evidence type="ECO:0000313" key="13">
    <source>
        <dbReference type="Proteomes" id="UP000777560"/>
    </source>
</evidence>
<feature type="transmembrane region" description="Helical" evidence="9">
    <location>
        <begin position="446"/>
        <end position="465"/>
    </location>
</feature>
<keyword evidence="3" id="KW-0328">Glycosyltransferase</keyword>
<feature type="region of interest" description="Disordered" evidence="8">
    <location>
        <begin position="272"/>
        <end position="327"/>
    </location>
</feature>
<evidence type="ECO:0000259" key="10">
    <source>
        <dbReference type="Pfam" id="PF13231"/>
    </source>
</evidence>
<keyword evidence="4" id="KW-0808">Transferase</keyword>
<feature type="transmembrane region" description="Helical" evidence="9">
    <location>
        <begin position="77"/>
        <end position="110"/>
    </location>
</feature>
<accession>A0ABY2YWJ6</accession>
<keyword evidence="2" id="KW-1003">Cell membrane</keyword>
<feature type="transmembrane region" description="Helical" evidence="9">
    <location>
        <begin position="217"/>
        <end position="235"/>
    </location>
</feature>
<evidence type="ECO:0000256" key="3">
    <source>
        <dbReference type="ARBA" id="ARBA00022676"/>
    </source>
</evidence>
<dbReference type="RefSeq" id="WP_105964011.1">
    <property type="nucleotide sequence ID" value="NZ_POSO01000001.1"/>
</dbReference>
<feature type="region of interest" description="Disordered" evidence="8">
    <location>
        <begin position="644"/>
        <end position="700"/>
    </location>
</feature>
<dbReference type="InterPro" id="IPR056785">
    <property type="entry name" value="YkcA/B-like_C"/>
</dbReference>
<feature type="transmembrane region" description="Helical" evidence="9">
    <location>
        <begin position="192"/>
        <end position="210"/>
    </location>
</feature>
<keyword evidence="13" id="KW-1185">Reference proteome</keyword>
<keyword evidence="5 9" id="KW-0812">Transmembrane</keyword>
<feature type="transmembrane region" description="Helical" evidence="9">
    <location>
        <begin position="122"/>
        <end position="139"/>
    </location>
</feature>
<evidence type="ECO:0000256" key="9">
    <source>
        <dbReference type="SAM" id="Phobius"/>
    </source>
</evidence>
<evidence type="ECO:0000313" key="12">
    <source>
        <dbReference type="EMBL" id="TPR24466.1"/>
    </source>
</evidence>
<proteinExistence type="predicted"/>
<comment type="subcellular location">
    <subcellularLocation>
        <location evidence="1">Cell membrane</location>
        <topology evidence="1">Multi-pass membrane protein</topology>
    </subcellularLocation>
</comment>
<feature type="compositionally biased region" description="Low complexity" evidence="8">
    <location>
        <begin position="283"/>
        <end position="295"/>
    </location>
</feature>
<feature type="transmembrane region" description="Helical" evidence="9">
    <location>
        <begin position="471"/>
        <end position="490"/>
    </location>
</feature>
<dbReference type="EMBL" id="QUAV01000003">
    <property type="protein sequence ID" value="TPR24466.1"/>
    <property type="molecule type" value="Genomic_DNA"/>
</dbReference>
<feature type="transmembrane region" description="Helical" evidence="9">
    <location>
        <begin position="499"/>
        <end position="516"/>
    </location>
</feature>
<keyword evidence="6 9" id="KW-1133">Transmembrane helix</keyword>
<organism evidence="12 13">
    <name type="scientific">Apilactobacillus micheneri</name>
    <dbReference type="NCBI Taxonomy" id="1899430"/>
    <lineage>
        <taxon>Bacteria</taxon>
        <taxon>Bacillati</taxon>
        <taxon>Bacillota</taxon>
        <taxon>Bacilli</taxon>
        <taxon>Lactobacillales</taxon>
        <taxon>Lactobacillaceae</taxon>
        <taxon>Apilactobacillus</taxon>
    </lineage>
</organism>
<feature type="transmembrane region" description="Helical" evidence="9">
    <location>
        <begin position="416"/>
        <end position="434"/>
    </location>
</feature>
<name>A0ABY2YWJ6_9LACO</name>
<dbReference type="Proteomes" id="UP000777560">
    <property type="component" value="Unassembled WGS sequence"/>
</dbReference>
<evidence type="ECO:0000256" key="8">
    <source>
        <dbReference type="SAM" id="MobiDB-lite"/>
    </source>
</evidence>
<evidence type="ECO:0000256" key="5">
    <source>
        <dbReference type="ARBA" id="ARBA00022692"/>
    </source>
</evidence>